<dbReference type="Pfam" id="PF12796">
    <property type="entry name" value="Ank_2"/>
    <property type="match status" value="1"/>
</dbReference>
<dbReference type="EMBL" id="KZ355601">
    <property type="protein sequence ID" value="PIO60377.1"/>
    <property type="molecule type" value="Genomic_DNA"/>
</dbReference>
<dbReference type="SUPFAM" id="SSF48403">
    <property type="entry name" value="Ankyrin repeat"/>
    <property type="match status" value="1"/>
</dbReference>
<dbReference type="Gene3D" id="1.25.40.20">
    <property type="entry name" value="Ankyrin repeat-containing domain"/>
    <property type="match status" value="1"/>
</dbReference>
<protein>
    <submittedName>
        <fullName evidence="4">Ankyrin repeat protein</fullName>
    </submittedName>
</protein>
<feature type="repeat" description="ANK" evidence="3">
    <location>
        <begin position="142"/>
        <end position="174"/>
    </location>
</feature>
<dbReference type="GO" id="GO:0085020">
    <property type="term" value="P:protein K6-linked ubiquitination"/>
    <property type="evidence" value="ECO:0007669"/>
    <property type="project" value="TreeGrafter"/>
</dbReference>
<dbReference type="GO" id="GO:0004842">
    <property type="term" value="F:ubiquitin-protein transferase activity"/>
    <property type="evidence" value="ECO:0007669"/>
    <property type="project" value="TreeGrafter"/>
</dbReference>
<evidence type="ECO:0000313" key="5">
    <source>
        <dbReference type="Proteomes" id="UP000230423"/>
    </source>
</evidence>
<sequence>MSFIKGAFSCPVIDKGVKCEVKATIYEAMGRFLSTRGEEDAGVYLARAKQLGSEADMEENVEDDDIEDVGDELEARPDRGILSECMELARLRNSDREIEKDRDKEKNAHGETRLHIAARSSDSAMVDKLIAAGYDVNKRDYGGWTPISEAVSAGMRDNVRALLKAGAKVDPVSTEVLNDDENSTGGGITPLMEACDKGFTEIIKDLLSCGASVVKRNADGWTAVDFLRE</sequence>
<keyword evidence="1" id="KW-0677">Repeat</keyword>
<dbReference type="PANTHER" id="PTHR24171:SF8">
    <property type="entry name" value="BRCA1-ASSOCIATED RING DOMAIN PROTEIN 1"/>
    <property type="match status" value="1"/>
</dbReference>
<evidence type="ECO:0000256" key="1">
    <source>
        <dbReference type="ARBA" id="ARBA00022737"/>
    </source>
</evidence>
<accession>A0A2G9TR17</accession>
<dbReference type="OrthoDB" id="4772757at2759"/>
<dbReference type="AlphaFoldDB" id="A0A2G9TR17"/>
<feature type="repeat" description="ANK" evidence="3">
    <location>
        <begin position="186"/>
        <end position="218"/>
    </location>
</feature>
<evidence type="ECO:0000313" key="4">
    <source>
        <dbReference type="EMBL" id="PIO60377.1"/>
    </source>
</evidence>
<dbReference type="InterPro" id="IPR036770">
    <property type="entry name" value="Ankyrin_rpt-contain_sf"/>
</dbReference>
<dbReference type="PROSITE" id="PS50297">
    <property type="entry name" value="ANK_REP_REGION"/>
    <property type="match status" value="3"/>
</dbReference>
<dbReference type="GO" id="GO:0031436">
    <property type="term" value="C:BRCA1-BARD1 complex"/>
    <property type="evidence" value="ECO:0007669"/>
    <property type="project" value="TreeGrafter"/>
</dbReference>
<evidence type="ECO:0000256" key="2">
    <source>
        <dbReference type="ARBA" id="ARBA00023043"/>
    </source>
</evidence>
<gene>
    <name evidence="4" type="ORF">TELCIR_18123</name>
</gene>
<dbReference type="PANTHER" id="PTHR24171">
    <property type="entry name" value="ANKYRIN REPEAT DOMAIN-CONTAINING PROTEIN 39-RELATED"/>
    <property type="match status" value="1"/>
</dbReference>
<keyword evidence="5" id="KW-1185">Reference proteome</keyword>
<dbReference type="Proteomes" id="UP000230423">
    <property type="component" value="Unassembled WGS sequence"/>
</dbReference>
<name>A0A2G9TR17_TELCI</name>
<reference evidence="4 5" key="1">
    <citation type="submission" date="2015-09" db="EMBL/GenBank/DDBJ databases">
        <title>Draft genome of the parasitic nematode Teladorsagia circumcincta isolate WARC Sus (inbred).</title>
        <authorList>
            <person name="Mitreva M."/>
        </authorList>
    </citation>
    <scope>NUCLEOTIDE SEQUENCE [LARGE SCALE GENOMIC DNA]</scope>
    <source>
        <strain evidence="4 5">S</strain>
    </source>
</reference>
<dbReference type="PROSITE" id="PS50088">
    <property type="entry name" value="ANK_REPEAT"/>
    <property type="match status" value="3"/>
</dbReference>
<dbReference type="InterPro" id="IPR002110">
    <property type="entry name" value="Ankyrin_rpt"/>
</dbReference>
<keyword evidence="2 3" id="KW-0040">ANK repeat</keyword>
<dbReference type="SMART" id="SM00248">
    <property type="entry name" value="ANK"/>
    <property type="match status" value="3"/>
</dbReference>
<evidence type="ECO:0000256" key="3">
    <source>
        <dbReference type="PROSITE-ProRule" id="PRU00023"/>
    </source>
</evidence>
<dbReference type="Pfam" id="PF00023">
    <property type="entry name" value="Ank"/>
    <property type="match status" value="1"/>
</dbReference>
<feature type="repeat" description="ANK" evidence="3">
    <location>
        <begin position="109"/>
        <end position="141"/>
    </location>
</feature>
<dbReference type="GO" id="GO:0070531">
    <property type="term" value="C:BRCA1-A complex"/>
    <property type="evidence" value="ECO:0007669"/>
    <property type="project" value="TreeGrafter"/>
</dbReference>
<organism evidence="4 5">
    <name type="scientific">Teladorsagia circumcincta</name>
    <name type="common">Brown stomach worm</name>
    <name type="synonym">Ostertagia circumcincta</name>
    <dbReference type="NCBI Taxonomy" id="45464"/>
    <lineage>
        <taxon>Eukaryota</taxon>
        <taxon>Metazoa</taxon>
        <taxon>Ecdysozoa</taxon>
        <taxon>Nematoda</taxon>
        <taxon>Chromadorea</taxon>
        <taxon>Rhabditida</taxon>
        <taxon>Rhabditina</taxon>
        <taxon>Rhabditomorpha</taxon>
        <taxon>Strongyloidea</taxon>
        <taxon>Trichostrongylidae</taxon>
        <taxon>Teladorsagia</taxon>
    </lineage>
</organism>
<proteinExistence type="predicted"/>